<accession>A0A9Q3J670</accession>
<feature type="compositionally biased region" description="Low complexity" evidence="1">
    <location>
        <begin position="35"/>
        <end position="54"/>
    </location>
</feature>
<reference evidence="2" key="1">
    <citation type="submission" date="2021-03" db="EMBL/GenBank/DDBJ databases">
        <title>Draft genome sequence of rust myrtle Austropuccinia psidii MF-1, a brazilian biotype.</title>
        <authorList>
            <person name="Quecine M.C."/>
            <person name="Pachon D.M.R."/>
            <person name="Bonatelli M.L."/>
            <person name="Correr F.H."/>
            <person name="Franceschini L.M."/>
            <person name="Leite T.F."/>
            <person name="Margarido G.R.A."/>
            <person name="Almeida C.A."/>
            <person name="Ferrarezi J.A."/>
            <person name="Labate C.A."/>
        </authorList>
    </citation>
    <scope>NUCLEOTIDE SEQUENCE</scope>
    <source>
        <strain evidence="2">MF-1</strain>
    </source>
</reference>
<dbReference type="AlphaFoldDB" id="A0A9Q3J670"/>
<feature type="region of interest" description="Disordered" evidence="1">
    <location>
        <begin position="26"/>
        <end position="54"/>
    </location>
</feature>
<dbReference type="EMBL" id="AVOT02063685">
    <property type="protein sequence ID" value="MBW0556303.1"/>
    <property type="molecule type" value="Genomic_DNA"/>
</dbReference>
<gene>
    <name evidence="2" type="ORF">O181_096018</name>
</gene>
<protein>
    <submittedName>
        <fullName evidence="2">Uncharacterized protein</fullName>
    </submittedName>
</protein>
<evidence type="ECO:0000256" key="1">
    <source>
        <dbReference type="SAM" id="MobiDB-lite"/>
    </source>
</evidence>
<organism evidence="2 3">
    <name type="scientific">Austropuccinia psidii MF-1</name>
    <dbReference type="NCBI Taxonomy" id="1389203"/>
    <lineage>
        <taxon>Eukaryota</taxon>
        <taxon>Fungi</taxon>
        <taxon>Dikarya</taxon>
        <taxon>Basidiomycota</taxon>
        <taxon>Pucciniomycotina</taxon>
        <taxon>Pucciniomycetes</taxon>
        <taxon>Pucciniales</taxon>
        <taxon>Sphaerophragmiaceae</taxon>
        <taxon>Austropuccinia</taxon>
    </lineage>
</organism>
<evidence type="ECO:0000313" key="2">
    <source>
        <dbReference type="EMBL" id="MBW0556303.1"/>
    </source>
</evidence>
<keyword evidence="3" id="KW-1185">Reference proteome</keyword>
<evidence type="ECO:0000313" key="3">
    <source>
        <dbReference type="Proteomes" id="UP000765509"/>
    </source>
</evidence>
<dbReference type="Proteomes" id="UP000765509">
    <property type="component" value="Unassembled WGS sequence"/>
</dbReference>
<comment type="caution">
    <text evidence="2">The sequence shown here is derived from an EMBL/GenBank/DDBJ whole genome shotgun (WGS) entry which is preliminary data.</text>
</comment>
<proteinExistence type="predicted"/>
<sequence length="123" mass="13049">MGDSLTAGFKAGLVWEECGEAGGMEVGMVARVEESGTTSTSSPSNSSLPSASRSGGELAIRLFCFTMTSVLILEIGTSELEYIGLPPDGMGPPTLVYLATSLCLEPVTESRYQYPFQARKSFH</sequence>
<name>A0A9Q3J670_9BASI</name>